<dbReference type="InterPro" id="IPR006645">
    <property type="entry name" value="NGN-like_dom"/>
</dbReference>
<dbReference type="SUPFAM" id="SSF82679">
    <property type="entry name" value="N-utilization substance G protein NusG, N-terminal domain"/>
    <property type="match status" value="1"/>
</dbReference>
<sequence length="195" mass="21733">MTTTTSKNASPEIKSINHSAKSSSADLLNSPTGKIWYLLYVKAKEEGRAVMHLANQGITAFYPKANITKVLRGKRQVVEEALFPNYVFAELDHGVHNFTSVRSTRGVIGFVKSGKDYQKVPNKLISTFRELETVVSVDKKVPSKGVKVLIDTPAYNNIQAIYQEPKGENRALLLIQLLNKPVLIELENNEFTVTD</sequence>
<name>A0AA41WZ11_9ALTE</name>
<gene>
    <name evidence="3" type="primary">rfaH</name>
    <name evidence="3" type="ORF">NLF92_09125</name>
</gene>
<feature type="domain" description="NusG-like N-terminal" evidence="2">
    <location>
        <begin position="33"/>
        <end position="132"/>
    </location>
</feature>
<dbReference type="NCBIfam" id="NF006534">
    <property type="entry name" value="PRK09014.1"/>
    <property type="match status" value="1"/>
</dbReference>
<dbReference type="GO" id="GO:0006355">
    <property type="term" value="P:regulation of DNA-templated transcription"/>
    <property type="evidence" value="ECO:0007669"/>
    <property type="project" value="InterPro"/>
</dbReference>
<dbReference type="InterPro" id="IPR036735">
    <property type="entry name" value="NGN_dom_sf"/>
</dbReference>
<proteinExistence type="predicted"/>
<evidence type="ECO:0000259" key="2">
    <source>
        <dbReference type="SMART" id="SM00738"/>
    </source>
</evidence>
<dbReference type="SMART" id="SM00738">
    <property type="entry name" value="NGN"/>
    <property type="match status" value="1"/>
</dbReference>
<keyword evidence="1" id="KW-0804">Transcription</keyword>
<dbReference type="EMBL" id="JANATA010000015">
    <property type="protein sequence ID" value="MCP3429102.1"/>
    <property type="molecule type" value="Genomic_DNA"/>
</dbReference>
<dbReference type="Proteomes" id="UP001165413">
    <property type="component" value="Unassembled WGS sequence"/>
</dbReference>
<comment type="caution">
    <text evidence="3">The sequence shown here is derived from an EMBL/GenBank/DDBJ whole genome shotgun (WGS) entry which is preliminary data.</text>
</comment>
<organism evidence="3 4">
    <name type="scientific">Opacimonas viscosa</name>
    <dbReference type="NCBI Taxonomy" id="2961944"/>
    <lineage>
        <taxon>Bacteria</taxon>
        <taxon>Pseudomonadati</taxon>
        <taxon>Pseudomonadota</taxon>
        <taxon>Gammaproteobacteria</taxon>
        <taxon>Alteromonadales</taxon>
        <taxon>Alteromonadaceae</taxon>
        <taxon>Opacimonas</taxon>
    </lineage>
</organism>
<dbReference type="InterPro" id="IPR010215">
    <property type="entry name" value="Transcription_antiterm_RfaH"/>
</dbReference>
<keyword evidence="4" id="KW-1185">Reference proteome</keyword>
<accession>A0AA41WZ11</accession>
<dbReference type="RefSeq" id="WP_254101059.1">
    <property type="nucleotide sequence ID" value="NZ_JANATA010000015.1"/>
</dbReference>
<protein>
    <submittedName>
        <fullName evidence="3">Transcription/translation regulatory transformer protein RfaH</fullName>
    </submittedName>
</protein>
<evidence type="ECO:0000313" key="4">
    <source>
        <dbReference type="Proteomes" id="UP001165413"/>
    </source>
</evidence>
<reference evidence="3" key="1">
    <citation type="submission" date="2022-07" db="EMBL/GenBank/DDBJ databases">
        <title>Characterization of the Novel Bacterium Alteromonas immobilis LMIT006 and Alteromonas gregis LMIT007.</title>
        <authorList>
            <person name="Lin X."/>
        </authorList>
    </citation>
    <scope>NUCLEOTIDE SEQUENCE</scope>
    <source>
        <strain evidence="3">LMIT007</strain>
    </source>
</reference>
<dbReference type="CDD" id="cd09892">
    <property type="entry name" value="NGN_SP_RfaH"/>
    <property type="match status" value="1"/>
</dbReference>
<dbReference type="NCBIfam" id="TIGR01955">
    <property type="entry name" value="RfaH"/>
    <property type="match status" value="1"/>
</dbReference>
<dbReference type="Pfam" id="PF02357">
    <property type="entry name" value="NusG"/>
    <property type="match status" value="1"/>
</dbReference>
<dbReference type="GO" id="GO:0006354">
    <property type="term" value="P:DNA-templated transcription elongation"/>
    <property type="evidence" value="ECO:0007669"/>
    <property type="project" value="InterPro"/>
</dbReference>
<dbReference type="AlphaFoldDB" id="A0AA41WZ11"/>
<evidence type="ECO:0000313" key="3">
    <source>
        <dbReference type="EMBL" id="MCP3429102.1"/>
    </source>
</evidence>
<dbReference type="Gene3D" id="3.30.70.940">
    <property type="entry name" value="NusG, N-terminal domain"/>
    <property type="match status" value="1"/>
</dbReference>
<evidence type="ECO:0000256" key="1">
    <source>
        <dbReference type="ARBA" id="ARBA00023163"/>
    </source>
</evidence>